<dbReference type="RefSeq" id="XP_024699929.1">
    <property type="nucleotide sequence ID" value="XM_024846005.1"/>
</dbReference>
<organism evidence="3 4">
    <name type="scientific">Aspergillus steynii IBT 23096</name>
    <dbReference type="NCBI Taxonomy" id="1392250"/>
    <lineage>
        <taxon>Eukaryota</taxon>
        <taxon>Fungi</taxon>
        <taxon>Dikarya</taxon>
        <taxon>Ascomycota</taxon>
        <taxon>Pezizomycotina</taxon>
        <taxon>Eurotiomycetes</taxon>
        <taxon>Eurotiomycetidae</taxon>
        <taxon>Eurotiales</taxon>
        <taxon>Aspergillaceae</taxon>
        <taxon>Aspergillus</taxon>
        <taxon>Aspergillus subgen. Circumdati</taxon>
    </lineage>
</organism>
<dbReference type="STRING" id="1392250.A0A2I2FVJ3"/>
<feature type="region of interest" description="Disordered" evidence="1">
    <location>
        <begin position="375"/>
        <end position="437"/>
    </location>
</feature>
<gene>
    <name evidence="3" type="ORF">P170DRAFT_393035</name>
</gene>
<dbReference type="InterPro" id="IPR046347">
    <property type="entry name" value="bZIP_sf"/>
</dbReference>
<dbReference type="AlphaFoldDB" id="A0A2I2FVJ3"/>
<dbReference type="GeneID" id="36553704"/>
<dbReference type="GO" id="GO:0003700">
    <property type="term" value="F:DNA-binding transcription factor activity"/>
    <property type="evidence" value="ECO:0007669"/>
    <property type="project" value="InterPro"/>
</dbReference>
<reference evidence="3 4" key="1">
    <citation type="submission" date="2016-12" db="EMBL/GenBank/DDBJ databases">
        <title>The genomes of Aspergillus section Nigri reveals drivers in fungal speciation.</title>
        <authorList>
            <consortium name="DOE Joint Genome Institute"/>
            <person name="Vesth T.C."/>
            <person name="Nybo J."/>
            <person name="Theobald S."/>
            <person name="Brandl J."/>
            <person name="Frisvad J.C."/>
            <person name="Nielsen K.F."/>
            <person name="Lyhne E.K."/>
            <person name="Kogle M.E."/>
            <person name="Kuo A."/>
            <person name="Riley R."/>
            <person name="Clum A."/>
            <person name="Nolan M."/>
            <person name="Lipzen A."/>
            <person name="Salamov A."/>
            <person name="Henrissat B."/>
            <person name="Wiebenga A."/>
            <person name="De Vries R.P."/>
            <person name="Grigoriev I.V."/>
            <person name="Mortensen U.H."/>
            <person name="Andersen M.R."/>
            <person name="Baker S.E."/>
        </authorList>
    </citation>
    <scope>NUCLEOTIDE SEQUENCE [LARGE SCALE GENOMIC DNA]</scope>
    <source>
        <strain evidence="3 4">IBT 23096</strain>
    </source>
</reference>
<name>A0A2I2FVJ3_9EURO</name>
<evidence type="ECO:0000259" key="2">
    <source>
        <dbReference type="PROSITE" id="PS50217"/>
    </source>
</evidence>
<dbReference type="Gene3D" id="1.20.5.170">
    <property type="match status" value="1"/>
</dbReference>
<feature type="compositionally biased region" description="Low complexity" evidence="1">
    <location>
        <begin position="263"/>
        <end position="272"/>
    </location>
</feature>
<dbReference type="OrthoDB" id="5571888at2759"/>
<feature type="region of interest" description="Disordered" evidence="1">
    <location>
        <begin position="259"/>
        <end position="317"/>
    </location>
</feature>
<keyword evidence="4" id="KW-1185">Reference proteome</keyword>
<accession>A0A2I2FVJ3</accession>
<dbReference type="PANTHER" id="PTHR37616:SF2">
    <property type="entry name" value="BZIP DOMAIN-CONTAINING PROTEIN"/>
    <property type="match status" value="1"/>
</dbReference>
<dbReference type="SMART" id="SM00338">
    <property type="entry name" value="BRLZ"/>
    <property type="match status" value="1"/>
</dbReference>
<evidence type="ECO:0000313" key="3">
    <source>
        <dbReference type="EMBL" id="PLB44627.1"/>
    </source>
</evidence>
<sequence>MATLAEHPAVAPSYDQDIDTFLNLDQLTYTEPSRPKAALTSQPTLPSTEFTAGDVRSASFASSSQSPIAFQGPSHQYDEHKQQTGLPPGALAQAMTFNHMNGMNLGGSSPGFAMNGDMYAGAQLKREDAPLDFNAVPVRNPSEMDLESDNMGAVPAYFFSPNPNKSQFVDPSALGGQEVASAGQSTQVGRMYPGMHQQQAAMAKAAQQQKHHHMLRQQQQQQRRVEEPMPQAVQQPQPRASNPVVEERISRLLQQMRQNAMGSPDDSPSPSSLPQMAKSKKDEQDMDEDERLLASEEGKKLSSKERRQLRNKVSARAFRSRRKEYIGQLESEVAARTNEAHDLRMQNRALFEENARLTDLAHMLLSSPNFSQFLDEQGINGLPTSNQPQQQSQSQQQQAQPQAQQQPPTMSQPPMQASLPKETPPTHSPQDYPMQQNPQMVMVPNQGLDVSAMGLNNGGWNSGIDMNYANTPIFAVFEVPEPPVMDTEILSGKGSPLGSLLPETASNKEEAPVLECPPVTEQPQAPGVGVENPDVEIDESDPAFALFADLPTSVPESSDKPFEGVTSDKSEPVFELIVENESKATAQRFAHFCHSMEASFQRVSMFTSHLS</sequence>
<dbReference type="CDD" id="cd14810">
    <property type="entry name" value="bZIP_u1"/>
    <property type="match status" value="1"/>
</dbReference>
<feature type="region of interest" description="Disordered" evidence="1">
    <location>
        <begin position="62"/>
        <end position="83"/>
    </location>
</feature>
<dbReference type="PANTHER" id="PTHR37616">
    <property type="entry name" value="BZIP TRANSCRIPTION FACTOR 60-LIKE"/>
    <property type="match status" value="1"/>
</dbReference>
<proteinExistence type="predicted"/>
<feature type="domain" description="BZIP" evidence="2">
    <location>
        <begin position="301"/>
        <end position="364"/>
    </location>
</feature>
<feature type="compositionally biased region" description="Low complexity" evidence="1">
    <location>
        <begin position="383"/>
        <end position="418"/>
    </location>
</feature>
<feature type="region of interest" description="Disordered" evidence="1">
    <location>
        <begin position="195"/>
        <end position="244"/>
    </location>
</feature>
<dbReference type="FunFam" id="1.20.5.170:FF:000031">
    <property type="entry name" value="BZIP transcription factor (MeaB)"/>
    <property type="match status" value="1"/>
</dbReference>
<comment type="caution">
    <text evidence="3">The sequence shown here is derived from an EMBL/GenBank/DDBJ whole genome shotgun (WGS) entry which is preliminary data.</text>
</comment>
<dbReference type="SUPFAM" id="SSF57959">
    <property type="entry name" value="Leucine zipper domain"/>
    <property type="match status" value="1"/>
</dbReference>
<dbReference type="VEuPathDB" id="FungiDB:P170DRAFT_393035"/>
<dbReference type="InterPro" id="IPR004827">
    <property type="entry name" value="bZIP"/>
</dbReference>
<evidence type="ECO:0000256" key="1">
    <source>
        <dbReference type="SAM" id="MobiDB-lite"/>
    </source>
</evidence>
<feature type="compositionally biased region" description="Low complexity" evidence="1">
    <location>
        <begin position="195"/>
        <end position="208"/>
    </location>
</feature>
<protein>
    <recommendedName>
        <fullName evidence="2">BZIP domain-containing protein</fullName>
    </recommendedName>
</protein>
<evidence type="ECO:0000313" key="4">
    <source>
        <dbReference type="Proteomes" id="UP000234275"/>
    </source>
</evidence>
<dbReference type="PROSITE" id="PS50217">
    <property type="entry name" value="BZIP"/>
    <property type="match status" value="1"/>
</dbReference>
<feature type="compositionally biased region" description="Basic and acidic residues" evidence="1">
    <location>
        <begin position="291"/>
        <end position="308"/>
    </location>
</feature>
<dbReference type="EMBL" id="MSFO01000009">
    <property type="protein sequence ID" value="PLB44627.1"/>
    <property type="molecule type" value="Genomic_DNA"/>
</dbReference>
<dbReference type="Pfam" id="PF00170">
    <property type="entry name" value="bZIP_1"/>
    <property type="match status" value="1"/>
</dbReference>
<dbReference type="Proteomes" id="UP000234275">
    <property type="component" value="Unassembled WGS sequence"/>
</dbReference>